<comment type="similarity">
    <text evidence="2">Belongs to the binding-protein-dependent transport system permease family. HisMQ subfamily.</text>
</comment>
<keyword evidence="4 11" id="KW-0813">Transport</keyword>
<evidence type="ECO:0000256" key="6">
    <source>
        <dbReference type="ARBA" id="ARBA00022692"/>
    </source>
</evidence>
<dbReference type="InterPro" id="IPR018313">
    <property type="entry name" value="SBP_3_CS"/>
</dbReference>
<evidence type="ECO:0000256" key="9">
    <source>
        <dbReference type="ARBA" id="ARBA00022989"/>
    </source>
</evidence>
<dbReference type="SMART" id="SM00062">
    <property type="entry name" value="PBPb"/>
    <property type="match status" value="1"/>
</dbReference>
<dbReference type="SUPFAM" id="SSF161098">
    <property type="entry name" value="MetI-like"/>
    <property type="match status" value="1"/>
</dbReference>
<organism evidence="13 14">
    <name type="scientific">Planctomicrobium piriforme</name>
    <dbReference type="NCBI Taxonomy" id="1576369"/>
    <lineage>
        <taxon>Bacteria</taxon>
        <taxon>Pseudomonadati</taxon>
        <taxon>Planctomycetota</taxon>
        <taxon>Planctomycetia</taxon>
        <taxon>Planctomycetales</taxon>
        <taxon>Planctomycetaceae</taxon>
        <taxon>Planctomicrobium</taxon>
    </lineage>
</organism>
<sequence length="526" mass="57995">MRAGCLLLFLLAVECCQPTGIAHAGDALENLKKRGTLIWGADEEGGGPFIYPAADDPNRLEGFEVELAQLIAESLGVKPQFQQGQWDKLPDLLDRGDLDIVLNGYEWSPARAARYGTSIPYYIYELQLLGRKDDPTMRSWQDLRTPSDGVKKRVAVLGGSAANDYIEKNFGDDVEIANFDGVSDAMRAVELNVDGIDANLQDLPIWRFYEPGFPKLEAVGEPVGRGFYVALVRKNEPELLQAVNDALLTAMKDGRLRKILSKYRIWNETQALRGMEVDSAGGFVGPVGAIPVDDDATTPDEEESYIAVGGWNVVWQRGWLLVQAAGMTVLLASTAMPMAILLGLMMALLRLYGPWPLRILSTAYVELIRGTPLVLQLYVLFFLLPEIGITVNAFWAAVAGLALNYSAYEAEIYRAGLQSIPRGQMEAAQALGFSRALALRRIIIPQATRLVIPPVTNDFIALFKDTAVCSVITVVELSKEYYIQARSTGAIIELGLLTAFLYLAMSYPLSLVAARLERRLMPERRT</sequence>
<dbReference type="PROSITE" id="PS01039">
    <property type="entry name" value="SBP_BACTERIAL_3"/>
    <property type="match status" value="1"/>
</dbReference>
<dbReference type="Pfam" id="PF00528">
    <property type="entry name" value="BPD_transp_1"/>
    <property type="match status" value="1"/>
</dbReference>
<evidence type="ECO:0000256" key="4">
    <source>
        <dbReference type="ARBA" id="ARBA00022448"/>
    </source>
</evidence>
<keyword evidence="14" id="KW-1185">Reference proteome</keyword>
<dbReference type="InterPro" id="IPR000515">
    <property type="entry name" value="MetI-like"/>
</dbReference>
<evidence type="ECO:0000259" key="12">
    <source>
        <dbReference type="PROSITE" id="PS50928"/>
    </source>
</evidence>
<keyword evidence="8" id="KW-0029">Amino-acid transport</keyword>
<comment type="similarity">
    <text evidence="3">Belongs to the bacterial solute-binding protein 3 family.</text>
</comment>
<dbReference type="InterPro" id="IPR043429">
    <property type="entry name" value="ArtM/GltK/GlnP/TcyL/YhdX-like"/>
</dbReference>
<dbReference type="PANTHER" id="PTHR30614:SF0">
    <property type="entry name" value="L-CYSTINE TRANSPORT SYSTEM PERMEASE PROTEIN TCYL"/>
    <property type="match status" value="1"/>
</dbReference>
<keyword evidence="10 11" id="KW-0472">Membrane</keyword>
<feature type="transmembrane region" description="Helical" evidence="11">
    <location>
        <begin position="329"/>
        <end position="352"/>
    </location>
</feature>
<reference evidence="14" key="1">
    <citation type="submission" date="2016-10" db="EMBL/GenBank/DDBJ databases">
        <authorList>
            <person name="Varghese N."/>
            <person name="Submissions S."/>
        </authorList>
    </citation>
    <scope>NUCLEOTIDE SEQUENCE [LARGE SCALE GENOMIC DNA]</scope>
    <source>
        <strain evidence="14">DSM 26348</strain>
    </source>
</reference>
<dbReference type="InterPro" id="IPR001638">
    <property type="entry name" value="Solute-binding_3/MltF_N"/>
</dbReference>
<keyword evidence="7" id="KW-0732">Signal</keyword>
<evidence type="ECO:0000256" key="10">
    <source>
        <dbReference type="ARBA" id="ARBA00023136"/>
    </source>
</evidence>
<dbReference type="EMBL" id="FOQD01000001">
    <property type="protein sequence ID" value="SFH59434.1"/>
    <property type="molecule type" value="Genomic_DNA"/>
</dbReference>
<dbReference type="GO" id="GO:0006865">
    <property type="term" value="P:amino acid transport"/>
    <property type="evidence" value="ECO:0007669"/>
    <property type="project" value="UniProtKB-KW"/>
</dbReference>
<dbReference type="PROSITE" id="PS50928">
    <property type="entry name" value="ABC_TM1"/>
    <property type="match status" value="1"/>
</dbReference>
<comment type="subcellular location">
    <subcellularLocation>
        <location evidence="1">Cell inner membrane</location>
        <topology evidence="1">Multi-pass membrane protein</topology>
    </subcellularLocation>
    <subcellularLocation>
        <location evidence="11">Cell membrane</location>
        <topology evidence="11">Multi-pass membrane protein</topology>
    </subcellularLocation>
</comment>
<dbReference type="GO" id="GO:0043190">
    <property type="term" value="C:ATP-binding cassette (ABC) transporter complex"/>
    <property type="evidence" value="ECO:0007669"/>
    <property type="project" value="InterPro"/>
</dbReference>
<gene>
    <name evidence="13" type="ORF">SAMN05421753_101348</name>
</gene>
<dbReference type="AlphaFoldDB" id="A0A1I3BAY1"/>
<proteinExistence type="inferred from homology"/>
<feature type="domain" description="ABC transmembrane type-1" evidence="12">
    <location>
        <begin position="325"/>
        <end position="513"/>
    </location>
</feature>
<accession>A0A1I3BAY1</accession>
<evidence type="ECO:0000313" key="13">
    <source>
        <dbReference type="EMBL" id="SFH59434.1"/>
    </source>
</evidence>
<dbReference type="InterPro" id="IPR035906">
    <property type="entry name" value="MetI-like_sf"/>
</dbReference>
<dbReference type="CDD" id="cd06261">
    <property type="entry name" value="TM_PBP2"/>
    <property type="match status" value="1"/>
</dbReference>
<dbReference type="NCBIfam" id="TIGR01726">
    <property type="entry name" value="HEQRo_perm_3TM"/>
    <property type="match status" value="1"/>
</dbReference>
<dbReference type="GO" id="GO:0022857">
    <property type="term" value="F:transmembrane transporter activity"/>
    <property type="evidence" value="ECO:0007669"/>
    <property type="project" value="InterPro"/>
</dbReference>
<dbReference type="Gene3D" id="3.40.190.10">
    <property type="entry name" value="Periplasmic binding protein-like II"/>
    <property type="match status" value="2"/>
</dbReference>
<dbReference type="PANTHER" id="PTHR30614">
    <property type="entry name" value="MEMBRANE COMPONENT OF AMINO ACID ABC TRANSPORTER"/>
    <property type="match status" value="1"/>
</dbReference>
<dbReference type="STRING" id="1576369.SAMN05421753_101348"/>
<evidence type="ECO:0000256" key="8">
    <source>
        <dbReference type="ARBA" id="ARBA00022970"/>
    </source>
</evidence>
<evidence type="ECO:0000256" key="5">
    <source>
        <dbReference type="ARBA" id="ARBA00022475"/>
    </source>
</evidence>
<dbReference type="RefSeq" id="WP_092047346.1">
    <property type="nucleotide sequence ID" value="NZ_FOQD01000001.1"/>
</dbReference>
<dbReference type="CDD" id="cd13530">
    <property type="entry name" value="PBP2_peptides_like"/>
    <property type="match status" value="1"/>
</dbReference>
<evidence type="ECO:0000256" key="3">
    <source>
        <dbReference type="ARBA" id="ARBA00010333"/>
    </source>
</evidence>
<dbReference type="Proteomes" id="UP000199518">
    <property type="component" value="Unassembled WGS sequence"/>
</dbReference>
<protein>
    <submittedName>
        <fullName evidence="13">Polar amino acid transport system substrate-binding protein</fullName>
    </submittedName>
</protein>
<evidence type="ECO:0000256" key="2">
    <source>
        <dbReference type="ARBA" id="ARBA00010072"/>
    </source>
</evidence>
<evidence type="ECO:0000256" key="1">
    <source>
        <dbReference type="ARBA" id="ARBA00004429"/>
    </source>
</evidence>
<keyword evidence="9 11" id="KW-1133">Transmembrane helix</keyword>
<dbReference type="Pfam" id="PF00497">
    <property type="entry name" value="SBP_bac_3"/>
    <property type="match status" value="1"/>
</dbReference>
<feature type="transmembrane region" description="Helical" evidence="11">
    <location>
        <begin position="494"/>
        <end position="516"/>
    </location>
</feature>
<dbReference type="Gene3D" id="1.10.3720.10">
    <property type="entry name" value="MetI-like"/>
    <property type="match status" value="1"/>
</dbReference>
<dbReference type="OrthoDB" id="9805999at2"/>
<feature type="transmembrane region" description="Helical" evidence="11">
    <location>
        <begin position="373"/>
        <end position="398"/>
    </location>
</feature>
<evidence type="ECO:0000256" key="7">
    <source>
        <dbReference type="ARBA" id="ARBA00022729"/>
    </source>
</evidence>
<dbReference type="SUPFAM" id="SSF53850">
    <property type="entry name" value="Periplasmic binding protein-like II"/>
    <property type="match status" value="1"/>
</dbReference>
<evidence type="ECO:0000313" key="14">
    <source>
        <dbReference type="Proteomes" id="UP000199518"/>
    </source>
</evidence>
<dbReference type="InterPro" id="IPR010065">
    <property type="entry name" value="AA_ABC_transptr_permease_3TM"/>
</dbReference>
<evidence type="ECO:0000256" key="11">
    <source>
        <dbReference type="RuleBase" id="RU363032"/>
    </source>
</evidence>
<name>A0A1I3BAY1_9PLAN</name>
<keyword evidence="6 11" id="KW-0812">Transmembrane</keyword>
<keyword evidence="5" id="KW-1003">Cell membrane</keyword>